<evidence type="ECO:0000313" key="2">
    <source>
        <dbReference type="EMBL" id="AIC15167.1"/>
    </source>
</evidence>
<dbReference type="EMBL" id="CP007536">
    <property type="protein sequence ID" value="AIC15167.1"/>
    <property type="molecule type" value="Genomic_DNA"/>
</dbReference>
<accession>A0A060HPN0</accession>
<evidence type="ECO:0000313" key="3">
    <source>
        <dbReference type="Proteomes" id="UP000027093"/>
    </source>
</evidence>
<proteinExistence type="predicted"/>
<feature type="transmembrane region" description="Helical" evidence="1">
    <location>
        <begin position="28"/>
        <end position="47"/>
    </location>
</feature>
<dbReference type="KEGG" id="nvn:NVIE_009420"/>
<dbReference type="AlphaFoldDB" id="A0A060HPN0"/>
<gene>
    <name evidence="2" type="ORF">NVIE_009420</name>
</gene>
<organism evidence="2 3">
    <name type="scientific">Nitrososphaera viennensis EN76</name>
    <dbReference type="NCBI Taxonomy" id="926571"/>
    <lineage>
        <taxon>Archaea</taxon>
        <taxon>Nitrososphaerota</taxon>
        <taxon>Nitrososphaeria</taxon>
        <taxon>Nitrososphaerales</taxon>
        <taxon>Nitrososphaeraceae</taxon>
        <taxon>Nitrososphaera</taxon>
    </lineage>
</organism>
<reference evidence="2 3" key="1">
    <citation type="journal article" date="2014" name="Int. J. Syst. Evol. Microbiol.">
        <title>Nitrososphaera viennensis gen. nov., sp. nov., an aerobic and mesophilic, ammonia-oxidizing archaeon from soil and a member of the archaeal phylum Thaumarchaeota.</title>
        <authorList>
            <person name="Stieglmeier M."/>
            <person name="Klingl A."/>
            <person name="Alves R.J."/>
            <person name="Rittmann S.K."/>
            <person name="Melcher M."/>
            <person name="Leisch N."/>
            <person name="Schleper C."/>
        </authorList>
    </citation>
    <scope>NUCLEOTIDE SEQUENCE [LARGE SCALE GENOMIC DNA]</scope>
    <source>
        <strain evidence="2">EN76</strain>
    </source>
</reference>
<dbReference type="Proteomes" id="UP000027093">
    <property type="component" value="Chromosome"/>
</dbReference>
<sequence length="233" mass="25200">MPEVIRSLWFEEIGFIHEKFFDTPMGKLTVRQVVIVFVFGISAWAAFNSVGDDMLKVAITSLLVILGLAFAFQRIKTLTPEQSMMFALFAKRIDVGSARKESAVPPFSTPSASAGQGGTETFDISVLDAGDDTHDTQIQKLVVLVRDPTTGSPLPNKGCEILVDGKSAGKRLTDEEGFLTIPFVPEKPGINTIEVKPEGYAAIVKSITVDVQLPQPRQGGRLHAAKTGQGIQN</sequence>
<keyword evidence="1" id="KW-1133">Transmembrane helix</keyword>
<keyword evidence="1" id="KW-0812">Transmembrane</keyword>
<keyword evidence="3" id="KW-1185">Reference proteome</keyword>
<evidence type="ECO:0008006" key="4">
    <source>
        <dbReference type="Google" id="ProtNLM"/>
    </source>
</evidence>
<dbReference type="OrthoDB" id="375485at2157"/>
<protein>
    <recommendedName>
        <fullName evidence="4">Carboxypeptidase regulatory-like domain-containing protein</fullName>
    </recommendedName>
</protein>
<feature type="transmembrane region" description="Helical" evidence="1">
    <location>
        <begin position="53"/>
        <end position="72"/>
    </location>
</feature>
<dbReference type="GeneID" id="74946210"/>
<dbReference type="RefSeq" id="WP_075054240.1">
    <property type="nucleotide sequence ID" value="NZ_CP007536.1"/>
</dbReference>
<evidence type="ECO:0000256" key="1">
    <source>
        <dbReference type="SAM" id="Phobius"/>
    </source>
</evidence>
<name>A0A060HPN0_9ARCH</name>
<dbReference type="HOGENOM" id="CLU_1192654_0_0_2"/>
<dbReference type="STRING" id="926571.NVIE_009420"/>
<keyword evidence="1" id="KW-0472">Membrane</keyword>